<dbReference type="InterPro" id="IPR017896">
    <property type="entry name" value="4Fe4S_Fe-S-bd"/>
</dbReference>
<dbReference type="AlphaFoldDB" id="A0A9J6P678"/>
<gene>
    <name evidence="2" type="ORF">KDK92_18655</name>
</gene>
<accession>A0A9J6P678</accession>
<reference evidence="2" key="1">
    <citation type="journal article" date="2021" name="mSystems">
        <title>Bacteria and Archaea Synergistically Convert Glycine Betaine to Biogenic Methane in the Formosa Cold Seep of the South China Sea.</title>
        <authorList>
            <person name="Li L."/>
            <person name="Zhang W."/>
            <person name="Zhang S."/>
            <person name="Song L."/>
            <person name="Sun Q."/>
            <person name="Zhang H."/>
            <person name="Xiang H."/>
            <person name="Dong X."/>
        </authorList>
    </citation>
    <scope>NUCLEOTIDE SEQUENCE</scope>
    <source>
        <strain evidence="2">ZWT</strain>
    </source>
</reference>
<feature type="domain" description="4Fe-4S ferredoxin-type" evidence="1">
    <location>
        <begin position="4"/>
        <end position="22"/>
    </location>
</feature>
<dbReference type="RefSeq" id="WP_420852347.1">
    <property type="nucleotide sequence ID" value="NZ_JAGSOJ010000004.1"/>
</dbReference>
<evidence type="ECO:0000313" key="2">
    <source>
        <dbReference type="EMBL" id="MCM1991764.1"/>
    </source>
</evidence>
<organism evidence="2 3">
    <name type="scientific">Oceanirhabdus seepicola</name>
    <dbReference type="NCBI Taxonomy" id="2828781"/>
    <lineage>
        <taxon>Bacteria</taxon>
        <taxon>Bacillati</taxon>
        <taxon>Bacillota</taxon>
        <taxon>Clostridia</taxon>
        <taxon>Eubacteriales</taxon>
        <taxon>Clostridiaceae</taxon>
        <taxon>Oceanirhabdus</taxon>
    </lineage>
</organism>
<evidence type="ECO:0000259" key="1">
    <source>
        <dbReference type="Pfam" id="PF12801"/>
    </source>
</evidence>
<dbReference type="Pfam" id="PF12801">
    <property type="entry name" value="Fer4_5"/>
    <property type="match status" value="1"/>
</dbReference>
<sequence>MNNRGNLYCSWICPFGAAQEAILILQNSGILEY</sequence>
<keyword evidence="3" id="KW-1185">Reference proteome</keyword>
<name>A0A9J6P678_9CLOT</name>
<evidence type="ECO:0000313" key="3">
    <source>
        <dbReference type="Proteomes" id="UP001056429"/>
    </source>
</evidence>
<dbReference type="Proteomes" id="UP001056429">
    <property type="component" value="Unassembled WGS sequence"/>
</dbReference>
<protein>
    <submittedName>
        <fullName evidence="2">4Fe-4S binding protein</fullName>
    </submittedName>
</protein>
<dbReference type="EMBL" id="JAGSOJ010000004">
    <property type="protein sequence ID" value="MCM1991764.1"/>
    <property type="molecule type" value="Genomic_DNA"/>
</dbReference>
<reference evidence="2" key="2">
    <citation type="submission" date="2021-04" db="EMBL/GenBank/DDBJ databases">
        <authorList>
            <person name="Dong X."/>
        </authorList>
    </citation>
    <scope>NUCLEOTIDE SEQUENCE</scope>
    <source>
        <strain evidence="2">ZWT</strain>
    </source>
</reference>
<proteinExistence type="predicted"/>
<comment type="caution">
    <text evidence="2">The sequence shown here is derived from an EMBL/GenBank/DDBJ whole genome shotgun (WGS) entry which is preliminary data.</text>
</comment>